<name>A0A3P3RKY4_9EURY</name>
<organism evidence="3 4">
    <name type="scientific">Halocatena pleomorpha</name>
    <dbReference type="NCBI Taxonomy" id="1785090"/>
    <lineage>
        <taxon>Archaea</taxon>
        <taxon>Methanobacteriati</taxon>
        <taxon>Methanobacteriota</taxon>
        <taxon>Stenosarchaea group</taxon>
        <taxon>Halobacteria</taxon>
        <taxon>Halobacteriales</taxon>
        <taxon>Natronomonadaceae</taxon>
        <taxon>Halocatena</taxon>
    </lineage>
</organism>
<sequence length="256" mass="27662">MQTVHHNGRETGFRRTDFGDGKPVVYVHGSGGTHNVWVNQYGSHTIDRPAVALDLSGHGESEDIDTDPGVETIEAYADDVGAVVRSVDGGVVVGNSLGGAVALWLVLERDVSIDGLVLCGTGAKLGVNDGLLEMLASDLAGTTELLHGTDLLFHDADADTESISKEAMRTVGLGVLRRDFLSCDDFDVRDRLKEVSTPCLAITGEHDQLTPVRFHEYLAENLPNCQRATVPDAAHLSMIEQPERWNDTVRSFVETI</sequence>
<dbReference type="InterPro" id="IPR050266">
    <property type="entry name" value="AB_hydrolase_sf"/>
</dbReference>
<dbReference type="PRINTS" id="PR00111">
    <property type="entry name" value="ABHYDROLASE"/>
</dbReference>
<keyword evidence="4" id="KW-1185">Reference proteome</keyword>
<gene>
    <name evidence="3" type="ORF">EIK79_01795</name>
</gene>
<dbReference type="OrthoDB" id="312142at2157"/>
<dbReference type="EMBL" id="RRCH01000003">
    <property type="protein sequence ID" value="RRJ33558.1"/>
    <property type="molecule type" value="Genomic_DNA"/>
</dbReference>
<dbReference type="InterPro" id="IPR029058">
    <property type="entry name" value="AB_hydrolase_fold"/>
</dbReference>
<feature type="domain" description="AB hydrolase-1" evidence="2">
    <location>
        <begin position="24"/>
        <end position="247"/>
    </location>
</feature>
<reference evidence="3 4" key="1">
    <citation type="submission" date="2018-11" db="EMBL/GenBank/DDBJ databases">
        <title>Taxonoimc description of Halomarina strain SPP-AMP-1.</title>
        <authorList>
            <person name="Pal Y."/>
            <person name="Srinivasana K."/>
            <person name="Verma A."/>
            <person name="Kumar P."/>
        </authorList>
    </citation>
    <scope>NUCLEOTIDE SEQUENCE [LARGE SCALE GENOMIC DNA]</scope>
    <source>
        <strain evidence="3 4">SPP-AMP-1</strain>
    </source>
</reference>
<evidence type="ECO:0000313" key="4">
    <source>
        <dbReference type="Proteomes" id="UP000282322"/>
    </source>
</evidence>
<keyword evidence="1 3" id="KW-0378">Hydrolase</keyword>
<evidence type="ECO:0000259" key="2">
    <source>
        <dbReference type="Pfam" id="PF12697"/>
    </source>
</evidence>
<evidence type="ECO:0000313" key="3">
    <source>
        <dbReference type="EMBL" id="RRJ33558.1"/>
    </source>
</evidence>
<evidence type="ECO:0000256" key="1">
    <source>
        <dbReference type="ARBA" id="ARBA00022801"/>
    </source>
</evidence>
<dbReference type="Pfam" id="PF12697">
    <property type="entry name" value="Abhydrolase_6"/>
    <property type="match status" value="1"/>
</dbReference>
<dbReference type="AlphaFoldDB" id="A0A3P3RKY4"/>
<dbReference type="SUPFAM" id="SSF53474">
    <property type="entry name" value="alpha/beta-Hydrolases"/>
    <property type="match status" value="1"/>
</dbReference>
<dbReference type="PANTHER" id="PTHR43798">
    <property type="entry name" value="MONOACYLGLYCEROL LIPASE"/>
    <property type="match status" value="1"/>
</dbReference>
<protein>
    <submittedName>
        <fullName evidence="3">Alpha/beta hydrolase</fullName>
    </submittedName>
</protein>
<dbReference type="GO" id="GO:0016787">
    <property type="term" value="F:hydrolase activity"/>
    <property type="evidence" value="ECO:0007669"/>
    <property type="project" value="UniProtKB-KW"/>
</dbReference>
<accession>A0A3P3RKY4</accession>
<dbReference type="RefSeq" id="WP_124953424.1">
    <property type="nucleotide sequence ID" value="NZ_RRCH01000003.1"/>
</dbReference>
<comment type="caution">
    <text evidence="3">The sequence shown here is derived from an EMBL/GenBank/DDBJ whole genome shotgun (WGS) entry which is preliminary data.</text>
</comment>
<dbReference type="Proteomes" id="UP000282322">
    <property type="component" value="Unassembled WGS sequence"/>
</dbReference>
<proteinExistence type="predicted"/>
<dbReference type="GO" id="GO:0016020">
    <property type="term" value="C:membrane"/>
    <property type="evidence" value="ECO:0007669"/>
    <property type="project" value="TreeGrafter"/>
</dbReference>
<dbReference type="Gene3D" id="3.40.50.1820">
    <property type="entry name" value="alpha/beta hydrolase"/>
    <property type="match status" value="1"/>
</dbReference>
<dbReference type="InterPro" id="IPR000073">
    <property type="entry name" value="AB_hydrolase_1"/>
</dbReference>
<dbReference type="PANTHER" id="PTHR43798:SF31">
    <property type="entry name" value="AB HYDROLASE SUPERFAMILY PROTEIN YCLE"/>
    <property type="match status" value="1"/>
</dbReference>